<feature type="domain" description="AB hydrolase-1" evidence="3">
    <location>
        <begin position="92"/>
        <end position="196"/>
    </location>
</feature>
<dbReference type="Proteomes" id="UP000262825">
    <property type="component" value="Unassembled WGS sequence"/>
</dbReference>
<dbReference type="AlphaFoldDB" id="A0A376B8G2"/>
<evidence type="ECO:0000256" key="2">
    <source>
        <dbReference type="ARBA" id="ARBA00022801"/>
    </source>
</evidence>
<organism evidence="4 5">
    <name type="scientific">Saccharomycodes ludwigii</name>
    <dbReference type="NCBI Taxonomy" id="36035"/>
    <lineage>
        <taxon>Eukaryota</taxon>
        <taxon>Fungi</taxon>
        <taxon>Dikarya</taxon>
        <taxon>Ascomycota</taxon>
        <taxon>Saccharomycotina</taxon>
        <taxon>Saccharomycetes</taxon>
        <taxon>Saccharomycodales</taxon>
        <taxon>Saccharomycodaceae</taxon>
        <taxon>Saccharomycodes</taxon>
    </lineage>
</organism>
<dbReference type="GO" id="GO:0052689">
    <property type="term" value="F:carboxylic ester hydrolase activity"/>
    <property type="evidence" value="ECO:0007669"/>
    <property type="project" value="TreeGrafter"/>
</dbReference>
<comment type="similarity">
    <text evidence="1">Belongs to the AB hydrolase superfamily.</text>
</comment>
<evidence type="ECO:0000259" key="3">
    <source>
        <dbReference type="Pfam" id="PF00561"/>
    </source>
</evidence>
<dbReference type="SUPFAM" id="SSF53474">
    <property type="entry name" value="alpha/beta-Hydrolases"/>
    <property type="match status" value="1"/>
</dbReference>
<sequence>MLSTKNILLSSAIRNTTASSLLPAVANYALLSSTSGITKRYKHHKTQSQFAATDSITPLEPLPNKPIIDMAYDLHLPERSVLGKLPYHCEEPIVFVHGLFGSKRNYFADCKKIANALQTPVYTVDVRNHGLSEHALPFDYETITNDVLHFIEKHQLTGASKNKKVSIIGYSLGAKVAMMSLLKKPETFRSAVIIDNSPVVQPEITPFLKIFVKACVSTLQNGQIKANDKLWRHKASQAMRKLIPSPGIRGYLLNNVINKPPKTKEYKSPVINYNDGYIHFRNPVKHMSEIAVGNVADWPTKLVEGKQYLGPVCFLRGLKSDFILENGIKAINKYFPYNEIIGLNTTHFMLNERPNEYVRSIVDFFKSSRSALENKILADSKKGTVSIDIVSEGEQQLEGDKKEL</sequence>
<dbReference type="VEuPathDB" id="FungiDB:SCODWIG_02181"/>
<dbReference type="InterPro" id="IPR000073">
    <property type="entry name" value="AB_hydrolase_1"/>
</dbReference>
<dbReference type="Pfam" id="PF00561">
    <property type="entry name" value="Abhydrolase_1"/>
    <property type="match status" value="1"/>
</dbReference>
<keyword evidence="2" id="KW-0378">Hydrolase</keyword>
<evidence type="ECO:0000313" key="4">
    <source>
        <dbReference type="EMBL" id="SSD60420.1"/>
    </source>
</evidence>
<dbReference type="InterPro" id="IPR029058">
    <property type="entry name" value="AB_hydrolase_fold"/>
</dbReference>
<keyword evidence="5" id="KW-1185">Reference proteome</keyword>
<dbReference type="Gene3D" id="3.40.50.1820">
    <property type="entry name" value="alpha/beta hydrolase"/>
    <property type="match status" value="1"/>
</dbReference>
<evidence type="ECO:0000313" key="5">
    <source>
        <dbReference type="Proteomes" id="UP000262825"/>
    </source>
</evidence>
<dbReference type="OrthoDB" id="8119704at2759"/>
<reference evidence="5" key="1">
    <citation type="submission" date="2018-06" db="EMBL/GenBank/DDBJ databases">
        <authorList>
            <person name="Guldener U."/>
        </authorList>
    </citation>
    <scope>NUCLEOTIDE SEQUENCE [LARGE SCALE GENOMIC DNA]</scope>
    <source>
        <strain evidence="5">UTAD17</strain>
    </source>
</reference>
<gene>
    <name evidence="4" type="ORF">SCODWIG_02181</name>
</gene>
<dbReference type="PANTHER" id="PTHR46118:SF4">
    <property type="entry name" value="PROTEIN ABHD11"/>
    <property type="match status" value="1"/>
</dbReference>
<dbReference type="EMBL" id="UFAJ01000350">
    <property type="protein sequence ID" value="SSD60420.1"/>
    <property type="molecule type" value="Genomic_DNA"/>
</dbReference>
<proteinExistence type="inferred from homology"/>
<accession>A0A376B8G2</accession>
<evidence type="ECO:0000256" key="1">
    <source>
        <dbReference type="ARBA" id="ARBA00008645"/>
    </source>
</evidence>
<name>A0A376B8G2_9ASCO</name>
<protein>
    <recommendedName>
        <fullName evidence="3">AB hydrolase-1 domain-containing protein</fullName>
    </recommendedName>
</protein>
<dbReference type="GO" id="GO:0005739">
    <property type="term" value="C:mitochondrion"/>
    <property type="evidence" value="ECO:0007669"/>
    <property type="project" value="TreeGrafter"/>
</dbReference>
<dbReference type="PANTHER" id="PTHR46118">
    <property type="entry name" value="PROTEIN ABHD11"/>
    <property type="match status" value="1"/>
</dbReference>